<dbReference type="Proteomes" id="UP001165663">
    <property type="component" value="Unassembled WGS sequence"/>
</dbReference>
<keyword evidence="2" id="KW-0472">Membrane</keyword>
<dbReference type="GeneID" id="83630251"/>
<accession>A0A9P3UY35</accession>
<comment type="caution">
    <text evidence="4">The sequence shown here is derived from an EMBL/GenBank/DDBJ whole genome shotgun (WGS) entry which is preliminary data.</text>
</comment>
<organism evidence="4 5">
    <name type="scientific">Mycobacterium kiyosense</name>
    <dbReference type="NCBI Taxonomy" id="2871094"/>
    <lineage>
        <taxon>Bacteria</taxon>
        <taxon>Bacillati</taxon>
        <taxon>Actinomycetota</taxon>
        <taxon>Actinomycetes</taxon>
        <taxon>Mycobacteriales</taxon>
        <taxon>Mycobacteriaceae</taxon>
        <taxon>Mycobacterium</taxon>
    </lineage>
</organism>
<proteinExistence type="predicted"/>
<keyword evidence="2" id="KW-0812">Transmembrane</keyword>
<evidence type="ECO:0000313" key="3">
    <source>
        <dbReference type="EMBL" id="GLB82741.1"/>
    </source>
</evidence>
<feature type="region of interest" description="Disordered" evidence="1">
    <location>
        <begin position="32"/>
        <end position="58"/>
    </location>
</feature>
<evidence type="ECO:0000256" key="2">
    <source>
        <dbReference type="SAM" id="Phobius"/>
    </source>
</evidence>
<dbReference type="EMBL" id="BRZI01000019">
    <property type="protein sequence ID" value="GLD30946.1"/>
    <property type="molecule type" value="Genomic_DNA"/>
</dbReference>
<evidence type="ECO:0000313" key="4">
    <source>
        <dbReference type="EMBL" id="GLD30946.1"/>
    </source>
</evidence>
<protein>
    <submittedName>
        <fullName evidence="4">Uncharacterized protein</fullName>
    </submittedName>
</protein>
<keyword evidence="2" id="KW-1133">Transmembrane helix</keyword>
<reference evidence="4" key="1">
    <citation type="submission" date="2022-08" db="EMBL/GenBank/DDBJ databases">
        <title>Mycobacterium kiyosense sp. nov., scotochromogenic slow-glowing species isolated from respiratory specimens.</title>
        <authorList>
            <person name="Fukano H."/>
            <person name="Kazumi Y."/>
            <person name="Sakagami N."/>
            <person name="Ato M."/>
            <person name="Mitarai S."/>
            <person name="Hoshino Y."/>
        </authorList>
    </citation>
    <scope>NUCLEOTIDE SEQUENCE</scope>
    <source>
        <strain evidence="4">1413</strain>
        <strain evidence="3">SRL2020-028</strain>
    </source>
</reference>
<gene>
    <name evidence="4" type="ORF">Mkiyose1413_28290</name>
    <name evidence="3" type="ORF">SRL2020028_19970</name>
</gene>
<dbReference type="EMBL" id="BRXE01000015">
    <property type="protein sequence ID" value="GLB82741.1"/>
    <property type="molecule type" value="Genomic_DNA"/>
</dbReference>
<keyword evidence="5" id="KW-1185">Reference proteome</keyword>
<sequence>MGTGSWVFLVYGSVLLVFLGIIAYSIKVTRGDGRFRNSDVPDTGSDRKPRDRHRAGEE</sequence>
<evidence type="ECO:0000256" key="1">
    <source>
        <dbReference type="SAM" id="MobiDB-lite"/>
    </source>
</evidence>
<name>A0A9P3UY35_9MYCO</name>
<dbReference type="AlphaFoldDB" id="A0A9P3UY35"/>
<dbReference type="Proteomes" id="UP001064782">
    <property type="component" value="Unassembled WGS sequence"/>
</dbReference>
<evidence type="ECO:0000313" key="5">
    <source>
        <dbReference type="Proteomes" id="UP001064782"/>
    </source>
</evidence>
<dbReference type="RefSeq" id="WP_236976830.1">
    <property type="nucleotide sequence ID" value="NZ_BRXE01000015.1"/>
</dbReference>
<feature type="transmembrane region" description="Helical" evidence="2">
    <location>
        <begin position="6"/>
        <end position="26"/>
    </location>
</feature>